<dbReference type="FunFam" id="1.10.10.60:FF:000141">
    <property type="entry name" value="TetR family transcriptional regulator"/>
    <property type="match status" value="1"/>
</dbReference>
<keyword evidence="7" id="KW-1185">Reference proteome</keyword>
<reference evidence="6 7" key="1">
    <citation type="submission" date="2020-03" db="EMBL/GenBank/DDBJ databases">
        <title>Sequencing the genomes of 1000 actinobacteria strains.</title>
        <authorList>
            <person name="Klenk H.-P."/>
        </authorList>
    </citation>
    <scope>NUCLEOTIDE SEQUENCE [LARGE SCALE GENOMIC DNA]</scope>
    <source>
        <strain evidence="6 7">DSM 18964</strain>
    </source>
</reference>
<dbReference type="Pfam" id="PF21943">
    <property type="entry name" value="TetR_C_46"/>
    <property type="match status" value="1"/>
</dbReference>
<dbReference type="AlphaFoldDB" id="A0A846RUE6"/>
<dbReference type="InterPro" id="IPR001647">
    <property type="entry name" value="HTH_TetR"/>
</dbReference>
<dbReference type="InterPro" id="IPR009057">
    <property type="entry name" value="Homeodomain-like_sf"/>
</dbReference>
<keyword evidence="2 4" id="KW-0238">DNA-binding</keyword>
<evidence type="ECO:0000313" key="7">
    <source>
        <dbReference type="Proteomes" id="UP000576792"/>
    </source>
</evidence>
<dbReference type="RefSeq" id="WP_167951409.1">
    <property type="nucleotide sequence ID" value="NZ_BAAAPQ010000040.1"/>
</dbReference>
<dbReference type="GO" id="GO:0003700">
    <property type="term" value="F:DNA-binding transcription factor activity"/>
    <property type="evidence" value="ECO:0007669"/>
    <property type="project" value="TreeGrafter"/>
</dbReference>
<keyword evidence="1" id="KW-0805">Transcription regulation</keyword>
<dbReference type="EMBL" id="JAATJN010000001">
    <property type="protein sequence ID" value="NJC57764.1"/>
    <property type="molecule type" value="Genomic_DNA"/>
</dbReference>
<name>A0A846RUE6_9MICO</name>
<comment type="caution">
    <text evidence="6">The sequence shown here is derived from an EMBL/GenBank/DDBJ whole genome shotgun (WGS) entry which is preliminary data.</text>
</comment>
<dbReference type="Proteomes" id="UP000576792">
    <property type="component" value="Unassembled WGS sequence"/>
</dbReference>
<dbReference type="Pfam" id="PF00440">
    <property type="entry name" value="TetR_N"/>
    <property type="match status" value="1"/>
</dbReference>
<dbReference type="GO" id="GO:0045892">
    <property type="term" value="P:negative regulation of DNA-templated transcription"/>
    <property type="evidence" value="ECO:0007669"/>
    <property type="project" value="UniProtKB-ARBA"/>
</dbReference>
<evidence type="ECO:0000256" key="3">
    <source>
        <dbReference type="ARBA" id="ARBA00023163"/>
    </source>
</evidence>
<dbReference type="InterPro" id="IPR036271">
    <property type="entry name" value="Tet_transcr_reg_TetR-rel_C_sf"/>
</dbReference>
<dbReference type="PROSITE" id="PS01081">
    <property type="entry name" value="HTH_TETR_1"/>
    <property type="match status" value="1"/>
</dbReference>
<feature type="DNA-binding region" description="H-T-H motif" evidence="4">
    <location>
        <begin position="34"/>
        <end position="53"/>
    </location>
</feature>
<dbReference type="InterPro" id="IPR050109">
    <property type="entry name" value="HTH-type_TetR-like_transc_reg"/>
</dbReference>
<protein>
    <submittedName>
        <fullName evidence="6">AcrR family transcriptional regulator</fullName>
    </submittedName>
</protein>
<dbReference type="PROSITE" id="PS50977">
    <property type="entry name" value="HTH_TETR_2"/>
    <property type="match status" value="1"/>
</dbReference>
<dbReference type="SUPFAM" id="SSF48498">
    <property type="entry name" value="Tetracyclin repressor-like, C-terminal domain"/>
    <property type="match status" value="1"/>
</dbReference>
<evidence type="ECO:0000256" key="2">
    <source>
        <dbReference type="ARBA" id="ARBA00023125"/>
    </source>
</evidence>
<gene>
    <name evidence="6" type="ORF">BKA07_002799</name>
</gene>
<evidence type="ECO:0000256" key="1">
    <source>
        <dbReference type="ARBA" id="ARBA00023015"/>
    </source>
</evidence>
<proteinExistence type="predicted"/>
<dbReference type="InterPro" id="IPR054129">
    <property type="entry name" value="DesT_TetR_C"/>
</dbReference>
<dbReference type="PANTHER" id="PTHR30055">
    <property type="entry name" value="HTH-TYPE TRANSCRIPTIONAL REGULATOR RUTR"/>
    <property type="match status" value="1"/>
</dbReference>
<sequence>MSSPQQRLPREQRRDQLVGVALSVFATRGYRTTSMDTIAEAAGVSKPVLYQHFASKQDLYLALIDDSAAHLDSVLEAALGSTDDPHEQVRVTYRSYFEFVISHREEFIILFNSDVYEPEAQRRIRSLRDRSAFRIVAALQSFTDLNDTDAKLLCRTLIGTAEMIVKQLDSTKQLDFDAAVGLLTQMSWGGLQSFTTK</sequence>
<evidence type="ECO:0000256" key="4">
    <source>
        <dbReference type="PROSITE-ProRule" id="PRU00335"/>
    </source>
</evidence>
<dbReference type="SUPFAM" id="SSF46689">
    <property type="entry name" value="Homeodomain-like"/>
    <property type="match status" value="1"/>
</dbReference>
<organism evidence="6 7">
    <name type="scientific">Brevibacterium marinum</name>
    <dbReference type="NCBI Taxonomy" id="418643"/>
    <lineage>
        <taxon>Bacteria</taxon>
        <taxon>Bacillati</taxon>
        <taxon>Actinomycetota</taxon>
        <taxon>Actinomycetes</taxon>
        <taxon>Micrococcales</taxon>
        <taxon>Brevibacteriaceae</taxon>
        <taxon>Brevibacterium</taxon>
    </lineage>
</organism>
<evidence type="ECO:0000259" key="5">
    <source>
        <dbReference type="PROSITE" id="PS50977"/>
    </source>
</evidence>
<dbReference type="GO" id="GO:0000976">
    <property type="term" value="F:transcription cis-regulatory region binding"/>
    <property type="evidence" value="ECO:0007669"/>
    <property type="project" value="TreeGrafter"/>
</dbReference>
<accession>A0A846RUE6</accession>
<keyword evidence="3" id="KW-0804">Transcription</keyword>
<dbReference type="InterPro" id="IPR023772">
    <property type="entry name" value="DNA-bd_HTH_TetR-type_CS"/>
</dbReference>
<dbReference type="PANTHER" id="PTHR30055:SF160">
    <property type="entry name" value="TRANSCRIPTIONAL REGULATORY PROTEIN (PROBABLY ASNC-FAMILY)-RELATED"/>
    <property type="match status" value="1"/>
</dbReference>
<dbReference type="Gene3D" id="1.10.357.10">
    <property type="entry name" value="Tetracycline Repressor, domain 2"/>
    <property type="match status" value="1"/>
</dbReference>
<feature type="domain" description="HTH tetR-type" evidence="5">
    <location>
        <begin position="11"/>
        <end position="71"/>
    </location>
</feature>
<dbReference type="PRINTS" id="PR00455">
    <property type="entry name" value="HTHTETR"/>
</dbReference>
<evidence type="ECO:0000313" key="6">
    <source>
        <dbReference type="EMBL" id="NJC57764.1"/>
    </source>
</evidence>